<protein>
    <recommendedName>
        <fullName evidence="1">Stage 0 sporulation protein A homolog</fullName>
    </recommendedName>
</protein>
<accession>A0A426DDL5</accession>
<evidence type="ECO:0000259" key="4">
    <source>
        <dbReference type="PROSITE" id="PS50110"/>
    </source>
</evidence>
<comment type="function">
    <text evidence="2">May play the central regulatory role in sporulation. It may be an element of the effector pathway responsible for the activation of sporulation genes in response to nutritional stress. Spo0A may act in concert with spo0H (a sigma factor) to control the expression of some genes that are critical to the sporulation process.</text>
</comment>
<organism evidence="5 6">
    <name type="scientific">Schaedlerella arabinosiphila</name>
    <dbReference type="NCBI Taxonomy" id="2044587"/>
    <lineage>
        <taxon>Bacteria</taxon>
        <taxon>Bacillati</taxon>
        <taxon>Bacillota</taxon>
        <taxon>Clostridia</taxon>
        <taxon>Lachnospirales</taxon>
        <taxon>Lachnospiraceae</taxon>
        <taxon>Schaedlerella</taxon>
    </lineage>
</organism>
<gene>
    <name evidence="5" type="ORF">EBB54_05795</name>
</gene>
<keyword evidence="3" id="KW-0597">Phosphoprotein</keyword>
<sequence length="83" mass="9202">MDIAAVDDEKAIREHICGLVEEQQPESRIEAYATGEELLASGKRFDIVFLDIQMEGMNGIEVARSLREKQNVGTGNGQKILPE</sequence>
<dbReference type="GO" id="GO:0000160">
    <property type="term" value="P:phosphorelay signal transduction system"/>
    <property type="evidence" value="ECO:0007669"/>
    <property type="project" value="InterPro"/>
</dbReference>
<dbReference type="RefSeq" id="WP_125126706.1">
    <property type="nucleotide sequence ID" value="NZ_RHJS01000002.1"/>
</dbReference>
<dbReference type="AlphaFoldDB" id="A0A426DDL5"/>
<dbReference type="InterPro" id="IPR011006">
    <property type="entry name" value="CheY-like_superfamily"/>
</dbReference>
<evidence type="ECO:0000313" key="6">
    <source>
        <dbReference type="Proteomes" id="UP000274920"/>
    </source>
</evidence>
<dbReference type="SUPFAM" id="SSF52172">
    <property type="entry name" value="CheY-like"/>
    <property type="match status" value="1"/>
</dbReference>
<evidence type="ECO:0000256" key="1">
    <source>
        <dbReference type="ARBA" id="ARBA00018672"/>
    </source>
</evidence>
<dbReference type="Proteomes" id="UP000274920">
    <property type="component" value="Unassembled WGS sequence"/>
</dbReference>
<evidence type="ECO:0000256" key="2">
    <source>
        <dbReference type="ARBA" id="ARBA00024867"/>
    </source>
</evidence>
<evidence type="ECO:0000313" key="5">
    <source>
        <dbReference type="EMBL" id="RRK30939.1"/>
    </source>
</evidence>
<reference evidence="5" key="1">
    <citation type="submission" date="2018-10" db="EMBL/GenBank/DDBJ databases">
        <title>Schaedlerella arabinophila gen. nov. sp. nov., isolated from the mouse intestinal tract and comparative analysis with the genome of the closely related altered Schaedler flora strain ASF502.</title>
        <authorList>
            <person name="Miyake S."/>
            <person name="Soh M."/>
            <person name="Seedorf H."/>
        </authorList>
    </citation>
    <scope>NUCLEOTIDE SEQUENCE [LARGE SCALE GENOMIC DNA]</scope>
    <source>
        <strain evidence="5">DSM 106076</strain>
    </source>
</reference>
<proteinExistence type="predicted"/>
<dbReference type="Pfam" id="PF00072">
    <property type="entry name" value="Response_reg"/>
    <property type="match status" value="1"/>
</dbReference>
<feature type="domain" description="Response regulatory" evidence="4">
    <location>
        <begin position="2"/>
        <end position="83"/>
    </location>
</feature>
<comment type="caution">
    <text evidence="5">The sequence shown here is derived from an EMBL/GenBank/DDBJ whole genome shotgun (WGS) entry which is preliminary data.</text>
</comment>
<evidence type="ECO:0000256" key="3">
    <source>
        <dbReference type="PROSITE-ProRule" id="PRU00169"/>
    </source>
</evidence>
<dbReference type="PROSITE" id="PS50110">
    <property type="entry name" value="RESPONSE_REGULATORY"/>
    <property type="match status" value="1"/>
</dbReference>
<dbReference type="InterPro" id="IPR001789">
    <property type="entry name" value="Sig_transdc_resp-reg_receiver"/>
</dbReference>
<dbReference type="Gene3D" id="3.40.50.2300">
    <property type="match status" value="1"/>
</dbReference>
<name>A0A426DDL5_9FIRM</name>
<dbReference type="EMBL" id="RHJS01000002">
    <property type="protein sequence ID" value="RRK30939.1"/>
    <property type="molecule type" value="Genomic_DNA"/>
</dbReference>
<keyword evidence="6" id="KW-1185">Reference proteome</keyword>
<feature type="modified residue" description="4-aspartylphosphate" evidence="3">
    <location>
        <position position="51"/>
    </location>
</feature>